<keyword evidence="1" id="KW-0227">DNA damage</keyword>
<comment type="caution">
    <text evidence="5">The sequence shown here is derived from an EMBL/GenBank/DDBJ whole genome shotgun (WGS) entry which is preliminary data.</text>
</comment>
<keyword evidence="2" id="KW-0234">DNA repair</keyword>
<dbReference type="CDD" id="cd00056">
    <property type="entry name" value="ENDO3c"/>
    <property type="match status" value="1"/>
</dbReference>
<protein>
    <submittedName>
        <fullName evidence="5">DNA glycosylase</fullName>
    </submittedName>
</protein>
<feature type="region of interest" description="Disordered" evidence="3">
    <location>
        <begin position="95"/>
        <end position="164"/>
    </location>
</feature>
<dbReference type="PANTHER" id="PTHR43003:SF5">
    <property type="entry name" value="DNA-3-METHYLADENINE GLYCOSYLASE"/>
    <property type="match status" value="1"/>
</dbReference>
<gene>
    <name evidence="5" type="ORF">B0J12DRAFT_193296</name>
</gene>
<accession>A0ABQ8G6F6</accession>
<evidence type="ECO:0000256" key="1">
    <source>
        <dbReference type="ARBA" id="ARBA00022763"/>
    </source>
</evidence>
<dbReference type="Gene3D" id="1.10.340.30">
    <property type="entry name" value="Hypothetical protein, domain 2"/>
    <property type="match status" value="1"/>
</dbReference>
<dbReference type="InterPro" id="IPR051912">
    <property type="entry name" value="Alkylbase_DNA_Glycosylase/TA"/>
</dbReference>
<feature type="region of interest" description="Disordered" evidence="3">
    <location>
        <begin position="1"/>
        <end position="74"/>
    </location>
</feature>
<sequence length="410" mass="44016">MSGSRRSARLQASHEPINPAKSDTKAKALKPRRAKKAEKQTATLPSTTKKRGRPSKTADAATNDKPIITASGDSNRASDTKIVIANSDANVFVTPITPTTKRRKTAPNDASPIKPPPFTPTPSIAGLMASNTNTNPPSSSPLKPRPVDPHATNAPLSVPGGSRVVPHASTVADDETTTENLLEKACAHLISVDPRLRTVIDKHYCKVFSPEGLQEEVDPFKALVSGILSQQVSGAAAKSIQNKFIALFSNSNDSSSFFPSPAQVAAAELSLLRTAGLSGRKAEYVKGLAEKFASGELSAQMLVEASDAEVLEKLVAVRGLGRWSVEMFACFALKRTDVFSTGDLGVQRGMAAWLGKDVAKLKANGKGGKWKYLSEKEMLDRSAPFAPYRSLFMWYMWRIEDVNIDALQGS</sequence>
<dbReference type="InterPro" id="IPR003265">
    <property type="entry name" value="HhH-GPD_domain"/>
</dbReference>
<dbReference type="Pfam" id="PF00730">
    <property type="entry name" value="HhH-GPD"/>
    <property type="match status" value="1"/>
</dbReference>
<feature type="domain" description="HhH-GPD" evidence="4">
    <location>
        <begin position="228"/>
        <end position="384"/>
    </location>
</feature>
<name>A0ABQ8G6F6_9PEZI</name>
<dbReference type="Proteomes" id="UP000774617">
    <property type="component" value="Unassembled WGS sequence"/>
</dbReference>
<dbReference type="Gene3D" id="1.10.1670.40">
    <property type="match status" value="1"/>
</dbReference>
<feature type="compositionally biased region" description="Basic residues" evidence="3">
    <location>
        <begin position="27"/>
        <end position="36"/>
    </location>
</feature>
<evidence type="ECO:0000256" key="2">
    <source>
        <dbReference type="ARBA" id="ARBA00023204"/>
    </source>
</evidence>
<evidence type="ECO:0000313" key="6">
    <source>
        <dbReference type="Proteomes" id="UP000774617"/>
    </source>
</evidence>
<reference evidence="5 6" key="1">
    <citation type="journal article" date="2021" name="Nat. Commun.">
        <title>Genetic determinants of endophytism in the Arabidopsis root mycobiome.</title>
        <authorList>
            <person name="Mesny F."/>
            <person name="Miyauchi S."/>
            <person name="Thiergart T."/>
            <person name="Pickel B."/>
            <person name="Atanasova L."/>
            <person name="Karlsson M."/>
            <person name="Huettel B."/>
            <person name="Barry K.W."/>
            <person name="Haridas S."/>
            <person name="Chen C."/>
            <person name="Bauer D."/>
            <person name="Andreopoulos W."/>
            <person name="Pangilinan J."/>
            <person name="LaButti K."/>
            <person name="Riley R."/>
            <person name="Lipzen A."/>
            <person name="Clum A."/>
            <person name="Drula E."/>
            <person name="Henrissat B."/>
            <person name="Kohler A."/>
            <person name="Grigoriev I.V."/>
            <person name="Martin F.M."/>
            <person name="Hacquard S."/>
        </authorList>
    </citation>
    <scope>NUCLEOTIDE SEQUENCE [LARGE SCALE GENOMIC DNA]</scope>
    <source>
        <strain evidence="5 6">MPI-SDFR-AT-0080</strain>
    </source>
</reference>
<keyword evidence="6" id="KW-1185">Reference proteome</keyword>
<evidence type="ECO:0000259" key="4">
    <source>
        <dbReference type="SMART" id="SM00478"/>
    </source>
</evidence>
<dbReference type="SMART" id="SM00478">
    <property type="entry name" value="ENDO3c"/>
    <property type="match status" value="1"/>
</dbReference>
<proteinExistence type="predicted"/>
<dbReference type="PANTHER" id="PTHR43003">
    <property type="entry name" value="DNA-3-METHYLADENINE GLYCOSYLASE"/>
    <property type="match status" value="1"/>
</dbReference>
<feature type="compositionally biased region" description="Low complexity" evidence="3">
    <location>
        <begin position="130"/>
        <end position="141"/>
    </location>
</feature>
<dbReference type="SUPFAM" id="SSF48150">
    <property type="entry name" value="DNA-glycosylase"/>
    <property type="match status" value="1"/>
</dbReference>
<dbReference type="InterPro" id="IPR011257">
    <property type="entry name" value="DNA_glycosylase"/>
</dbReference>
<evidence type="ECO:0000313" key="5">
    <source>
        <dbReference type="EMBL" id="KAH7043863.1"/>
    </source>
</evidence>
<evidence type="ECO:0000256" key="3">
    <source>
        <dbReference type="SAM" id="MobiDB-lite"/>
    </source>
</evidence>
<dbReference type="EMBL" id="JAGTJR010000022">
    <property type="protein sequence ID" value="KAH7043863.1"/>
    <property type="molecule type" value="Genomic_DNA"/>
</dbReference>
<organism evidence="5 6">
    <name type="scientific">Macrophomina phaseolina</name>
    <dbReference type="NCBI Taxonomy" id="35725"/>
    <lineage>
        <taxon>Eukaryota</taxon>
        <taxon>Fungi</taxon>
        <taxon>Dikarya</taxon>
        <taxon>Ascomycota</taxon>
        <taxon>Pezizomycotina</taxon>
        <taxon>Dothideomycetes</taxon>
        <taxon>Dothideomycetes incertae sedis</taxon>
        <taxon>Botryosphaeriales</taxon>
        <taxon>Botryosphaeriaceae</taxon>
        <taxon>Macrophomina</taxon>
    </lineage>
</organism>